<dbReference type="RefSeq" id="WP_336130576.1">
    <property type="nucleotide sequence ID" value="NZ_CP159925.1"/>
</dbReference>
<feature type="transmembrane region" description="Helical" evidence="1">
    <location>
        <begin position="63"/>
        <end position="82"/>
    </location>
</feature>
<feature type="transmembrane region" description="Helical" evidence="1">
    <location>
        <begin position="134"/>
        <end position="154"/>
    </location>
</feature>
<reference evidence="3" key="2">
    <citation type="submission" date="2024-06" db="EMBL/GenBank/DDBJ databases">
        <authorList>
            <person name="Li S."/>
        </authorList>
    </citation>
    <scope>NUCLEOTIDE SEQUENCE</scope>
    <source>
        <strain evidence="3">SR10</strain>
    </source>
</reference>
<gene>
    <name evidence="3" type="ORF">ABU614_07140</name>
    <name evidence="2" type="ORF">V2J18_00565</name>
</gene>
<accession>A0AAU8MXV7</accession>
<feature type="transmembrane region" description="Helical" evidence="1">
    <location>
        <begin position="91"/>
        <end position="109"/>
    </location>
</feature>
<proteinExistence type="predicted"/>
<dbReference type="EMBL" id="JBANDL010000002">
    <property type="protein sequence ID" value="MEI2453161.1"/>
    <property type="molecule type" value="Genomic_DNA"/>
</dbReference>
<evidence type="ECO:0000313" key="4">
    <source>
        <dbReference type="Proteomes" id="UP001387215"/>
    </source>
</evidence>
<keyword evidence="1" id="KW-1133">Transmembrane helix</keyword>
<organism evidence="3">
    <name type="scientific">Lysobacter firmicutimachus</name>
    <dbReference type="NCBI Taxonomy" id="1792846"/>
    <lineage>
        <taxon>Bacteria</taxon>
        <taxon>Pseudomonadati</taxon>
        <taxon>Pseudomonadota</taxon>
        <taxon>Gammaproteobacteria</taxon>
        <taxon>Lysobacterales</taxon>
        <taxon>Lysobacteraceae</taxon>
        <taxon>Lysobacter</taxon>
    </lineage>
</organism>
<keyword evidence="1" id="KW-0472">Membrane</keyword>
<feature type="transmembrane region" description="Helical" evidence="1">
    <location>
        <begin position="39"/>
        <end position="57"/>
    </location>
</feature>
<protein>
    <recommendedName>
        <fullName evidence="5">DUF2306 domain-containing protein</fullName>
    </recommendedName>
</protein>
<reference evidence="2 4" key="1">
    <citation type="submission" date="2024-02" db="EMBL/GenBank/DDBJ databases">
        <title>Lysobacter Genome Sequencing and Mining.</title>
        <authorList>
            <person name="Bierman J."/>
            <person name="Walker M.C."/>
        </authorList>
    </citation>
    <scope>NUCLEOTIDE SEQUENCE [LARGE SCALE GENOMIC DNA]</scope>
    <source>
        <strain evidence="2 4">PB6250</strain>
    </source>
</reference>
<dbReference type="AlphaFoldDB" id="A0AAU8MXV7"/>
<feature type="transmembrane region" description="Helical" evidence="1">
    <location>
        <begin position="6"/>
        <end position="27"/>
    </location>
</feature>
<evidence type="ECO:0000256" key="1">
    <source>
        <dbReference type="SAM" id="Phobius"/>
    </source>
</evidence>
<name>A0AAU8MXV7_9GAMM</name>
<keyword evidence="4" id="KW-1185">Reference proteome</keyword>
<evidence type="ECO:0008006" key="5">
    <source>
        <dbReference type="Google" id="ProtNLM"/>
    </source>
</evidence>
<dbReference type="Proteomes" id="UP001387215">
    <property type="component" value="Unassembled WGS sequence"/>
</dbReference>
<evidence type="ECO:0000313" key="2">
    <source>
        <dbReference type="EMBL" id="MEI2453161.1"/>
    </source>
</evidence>
<evidence type="ECO:0000313" key="3">
    <source>
        <dbReference type="EMBL" id="XCO76551.1"/>
    </source>
</evidence>
<dbReference type="EMBL" id="CP159925">
    <property type="protein sequence ID" value="XCO76551.1"/>
    <property type="molecule type" value="Genomic_DNA"/>
</dbReference>
<keyword evidence="1" id="KW-0812">Transmembrane</keyword>
<sequence length="176" mass="18841">MLGITPFGAFHTALALLALIAGVACLLRHGRIALAWRSGRGYVWLTVAACVTGLFIFHHGGFGPPHALSLLTLAALVAAAGAERYRWFGRAAAYVSTLTYSLTFFFHFIPGFTETLTRLPAGRPWASGPEDPKLAAIIGLCFLIYLIGAAWQVIALRRQAKHSNAAGHEASGRAIQ</sequence>